<sequence length="606" mass="63266">MEAEERYDSYKNIFLVSLPAIALNAAAPLTVTVQTALLGQKESSAPLAAFAAVNTSANLACFLFNFLVDGVAAKVGQSAGARDWQGARHRAKLAIVCALGAGGLAAVALAALQRPISAFLHLEPEVRYEARVYWWLRAGLAPLVLLNMAFSGILQGYARVGASAALNTAQSLAEICTSVVVLAVLPPPAAGRLAALGGASIVTAALAAAAGCACVTAFSPAAPAAHKDAGDLTSPLIADQPGEGHMRAGHAGSTAEAAEGGAPGGNLAAAMEPGHLLDFVRDGASMLVRSAVLQVTFFLAMAVSGRLGTATLAAHQVVAQLWMLTSYIVDGFAVAGTVLGSRLAPAGPAAHLRDPRRFARLARRVLLLGVLVGGASGAALHAWRDAIIVLFTAEPRAVAALRGPVWVVVCVMQPINGAVFVYDGLLYATQSFAWVRDVMVSGFVVAFLPVLAGALWGVHALWAVWAAKAAHNLWRLAGAAIRIHWQQAPRTELLALLESAFNSALAPNSVKVIIGAAEGSASAPVTLLAGTILYMAPEVFSHSRVSRESDVYSFGMMMLELYIGQPLFPGLGHPQVMYMSLKKLRTTVPADMPDDYRALMERCWAH</sequence>
<feature type="transmembrane region" description="Helical" evidence="6">
    <location>
        <begin position="365"/>
        <end position="383"/>
    </location>
</feature>
<dbReference type="GO" id="GO:0042910">
    <property type="term" value="F:xenobiotic transmembrane transporter activity"/>
    <property type="evidence" value="ECO:0007669"/>
    <property type="project" value="InterPro"/>
</dbReference>
<feature type="transmembrane region" description="Helical" evidence="6">
    <location>
        <begin position="403"/>
        <end position="426"/>
    </location>
</feature>
<evidence type="ECO:0000256" key="6">
    <source>
        <dbReference type="RuleBase" id="RU004914"/>
    </source>
</evidence>
<dbReference type="PROSITE" id="PS50011">
    <property type="entry name" value="PROTEIN_KINASE_DOM"/>
    <property type="match status" value="1"/>
</dbReference>
<evidence type="ECO:0000256" key="5">
    <source>
        <dbReference type="ARBA" id="ARBA00023136"/>
    </source>
</evidence>
<dbReference type="GO" id="GO:0005524">
    <property type="term" value="F:ATP binding"/>
    <property type="evidence" value="ECO:0007669"/>
    <property type="project" value="InterPro"/>
</dbReference>
<feature type="transmembrane region" description="Helical" evidence="6">
    <location>
        <begin position="438"/>
        <end position="465"/>
    </location>
</feature>
<proteinExistence type="inferred from homology"/>
<comment type="subcellular location">
    <subcellularLocation>
        <location evidence="1">Membrane</location>
        <topology evidence="1">Multi-pass membrane protein</topology>
    </subcellularLocation>
</comment>
<organism evidence="9 10">
    <name type="scientific">Elliptochloris bilobata</name>
    <dbReference type="NCBI Taxonomy" id="381761"/>
    <lineage>
        <taxon>Eukaryota</taxon>
        <taxon>Viridiplantae</taxon>
        <taxon>Chlorophyta</taxon>
        <taxon>core chlorophytes</taxon>
        <taxon>Trebouxiophyceae</taxon>
        <taxon>Trebouxiophyceae incertae sedis</taxon>
        <taxon>Elliptochloris clade</taxon>
        <taxon>Elliptochloris</taxon>
    </lineage>
</organism>
<dbReference type="Pfam" id="PF01554">
    <property type="entry name" value="MatE"/>
    <property type="match status" value="2"/>
</dbReference>
<dbReference type="SUPFAM" id="SSF56112">
    <property type="entry name" value="Protein kinase-like (PK-like)"/>
    <property type="match status" value="1"/>
</dbReference>
<feature type="transmembrane region" description="Helical" evidence="6">
    <location>
        <begin position="12"/>
        <end position="37"/>
    </location>
</feature>
<comment type="similarity">
    <text evidence="2 6">Belongs to the multi antimicrobial extrusion (MATE) (TC 2.A.66.1) family.</text>
</comment>
<dbReference type="PANTHER" id="PTHR42893:SF46">
    <property type="entry name" value="PROTEIN DETOXIFICATION 44, CHLOROPLASTIC"/>
    <property type="match status" value="1"/>
</dbReference>
<name>A0AAW1RQV4_9CHLO</name>
<dbReference type="GO" id="GO:0016020">
    <property type="term" value="C:membrane"/>
    <property type="evidence" value="ECO:0007669"/>
    <property type="project" value="UniProtKB-SubCell"/>
</dbReference>
<keyword evidence="5 6" id="KW-0472">Membrane</keyword>
<evidence type="ECO:0000313" key="10">
    <source>
        <dbReference type="Proteomes" id="UP001445335"/>
    </source>
</evidence>
<dbReference type="Pfam" id="PF07714">
    <property type="entry name" value="PK_Tyr_Ser-Thr"/>
    <property type="match status" value="1"/>
</dbReference>
<dbReference type="InterPro" id="IPR044644">
    <property type="entry name" value="DinF-like"/>
</dbReference>
<feature type="transmembrane region" description="Helical" evidence="6">
    <location>
        <begin position="291"/>
        <end position="315"/>
    </location>
</feature>
<keyword evidence="3 6" id="KW-0812">Transmembrane</keyword>
<feature type="region of interest" description="Disordered" evidence="7">
    <location>
        <begin position="243"/>
        <end position="264"/>
    </location>
</feature>
<evidence type="ECO:0000256" key="1">
    <source>
        <dbReference type="ARBA" id="ARBA00004141"/>
    </source>
</evidence>
<evidence type="ECO:0000313" key="9">
    <source>
        <dbReference type="EMBL" id="KAK9836028.1"/>
    </source>
</evidence>
<dbReference type="InterPro" id="IPR000719">
    <property type="entry name" value="Prot_kinase_dom"/>
</dbReference>
<dbReference type="Gene3D" id="1.10.510.10">
    <property type="entry name" value="Transferase(Phosphotransferase) domain 1"/>
    <property type="match status" value="1"/>
</dbReference>
<evidence type="ECO:0000259" key="8">
    <source>
        <dbReference type="PROSITE" id="PS50011"/>
    </source>
</evidence>
<evidence type="ECO:0000256" key="2">
    <source>
        <dbReference type="ARBA" id="ARBA00010199"/>
    </source>
</evidence>
<evidence type="ECO:0000256" key="7">
    <source>
        <dbReference type="SAM" id="MobiDB-lite"/>
    </source>
</evidence>
<dbReference type="AlphaFoldDB" id="A0AAW1RQV4"/>
<dbReference type="InterPro" id="IPR002528">
    <property type="entry name" value="MATE_fam"/>
</dbReference>
<dbReference type="InterPro" id="IPR011009">
    <property type="entry name" value="Kinase-like_dom_sf"/>
</dbReference>
<keyword evidence="10" id="KW-1185">Reference proteome</keyword>
<dbReference type="PANTHER" id="PTHR42893">
    <property type="entry name" value="PROTEIN DETOXIFICATION 44, CHLOROPLASTIC-RELATED"/>
    <property type="match status" value="1"/>
</dbReference>
<dbReference type="GO" id="GO:0004672">
    <property type="term" value="F:protein kinase activity"/>
    <property type="evidence" value="ECO:0007669"/>
    <property type="project" value="InterPro"/>
</dbReference>
<feature type="domain" description="Protein kinase" evidence="8">
    <location>
        <begin position="296"/>
        <end position="606"/>
    </location>
</feature>
<feature type="transmembrane region" description="Helical" evidence="6">
    <location>
        <begin position="193"/>
        <end position="218"/>
    </location>
</feature>
<feature type="transmembrane region" description="Helical" evidence="6">
    <location>
        <begin position="166"/>
        <end position="187"/>
    </location>
</feature>
<protein>
    <recommendedName>
        <fullName evidence="6">Protein DETOXIFICATION</fullName>
    </recommendedName>
    <alternativeName>
        <fullName evidence="6">Multidrug and toxic compound extrusion protein</fullName>
    </alternativeName>
</protein>
<dbReference type="Proteomes" id="UP001445335">
    <property type="component" value="Unassembled WGS sequence"/>
</dbReference>
<comment type="caution">
    <text evidence="9">The sequence shown here is derived from an EMBL/GenBank/DDBJ whole genome shotgun (WGS) entry which is preliminary data.</text>
</comment>
<feature type="transmembrane region" description="Helical" evidence="6">
    <location>
        <begin position="49"/>
        <end position="72"/>
    </location>
</feature>
<evidence type="ECO:0000256" key="4">
    <source>
        <dbReference type="ARBA" id="ARBA00022989"/>
    </source>
</evidence>
<reference evidence="9 10" key="1">
    <citation type="journal article" date="2024" name="Nat. Commun.">
        <title>Phylogenomics reveals the evolutionary origins of lichenization in chlorophyte algae.</title>
        <authorList>
            <person name="Puginier C."/>
            <person name="Libourel C."/>
            <person name="Otte J."/>
            <person name="Skaloud P."/>
            <person name="Haon M."/>
            <person name="Grisel S."/>
            <person name="Petersen M."/>
            <person name="Berrin J.G."/>
            <person name="Delaux P.M."/>
            <person name="Dal Grande F."/>
            <person name="Keller J."/>
        </authorList>
    </citation>
    <scope>NUCLEOTIDE SEQUENCE [LARGE SCALE GENOMIC DNA]</scope>
    <source>
        <strain evidence="9 10">SAG 245.80</strain>
    </source>
</reference>
<gene>
    <name evidence="9" type="ORF">WJX81_007032</name>
</gene>
<feature type="compositionally biased region" description="Low complexity" evidence="7">
    <location>
        <begin position="249"/>
        <end position="264"/>
    </location>
</feature>
<dbReference type="GO" id="GO:0015297">
    <property type="term" value="F:antiporter activity"/>
    <property type="evidence" value="ECO:0007669"/>
    <property type="project" value="InterPro"/>
</dbReference>
<evidence type="ECO:0000256" key="3">
    <source>
        <dbReference type="ARBA" id="ARBA00022692"/>
    </source>
</evidence>
<dbReference type="EMBL" id="JALJOU010000027">
    <property type="protein sequence ID" value="KAK9836028.1"/>
    <property type="molecule type" value="Genomic_DNA"/>
</dbReference>
<feature type="transmembrane region" description="Helical" evidence="6">
    <location>
        <begin position="93"/>
        <end position="112"/>
    </location>
</feature>
<dbReference type="InterPro" id="IPR001245">
    <property type="entry name" value="Ser-Thr/Tyr_kinase_cat_dom"/>
</dbReference>
<feature type="transmembrane region" description="Helical" evidence="6">
    <location>
        <begin position="321"/>
        <end position="344"/>
    </location>
</feature>
<keyword evidence="4 6" id="KW-1133">Transmembrane helix</keyword>
<feature type="transmembrane region" description="Helical" evidence="6">
    <location>
        <begin position="132"/>
        <end position="154"/>
    </location>
</feature>
<accession>A0AAW1RQV4</accession>